<accession>A0A7D7WBN8</accession>
<dbReference type="RefSeq" id="WP_182254573.1">
    <property type="nucleotide sequence ID" value="NZ_CP043732.1"/>
</dbReference>
<sequence length="242" mass="25640">MHLSTEDLASGLSLLLLIAVLAGLVVSISVWRARKHGSTTLALDVTRNASLLYVWLMAVGVVVSGVQILAGPGVFLSDSVNTDVQSQEEALASSACVDEPSMMLCGSQVGPIPFGIRLLIYVGTVLGLLASAAVAWAIHNAARRAGEREPFHPSVSRTFGAMALVVMAAAVLGDLLQQIGMTLAARSLDWDATATPIRFGLRIELWPFAVAVGLFALSAIFRYGAQVQSERELLKRETEGLV</sequence>
<reference evidence="2 3" key="1">
    <citation type="journal article" date="2020" name="Front. Microbiol.">
        <title>Design of Bacterial Strain-Specific qPCR Assays Using NGS Data and Publicly Available Resources and Its Application to Track Biocontrol Strains.</title>
        <authorList>
            <person name="Hernandez I."/>
            <person name="Sant C."/>
            <person name="Martinez R."/>
            <person name="Fernandez C."/>
        </authorList>
    </citation>
    <scope>NUCLEOTIDE SEQUENCE [LARGE SCALE GENOMIC DNA]</scope>
    <source>
        <strain evidence="2 3">B24</strain>
    </source>
</reference>
<feature type="transmembrane region" description="Helical" evidence="1">
    <location>
        <begin position="51"/>
        <end position="70"/>
    </location>
</feature>
<name>A0A7D7WBN8_9MICO</name>
<proteinExistence type="predicted"/>
<gene>
    <name evidence="2" type="ORF">FVO59_03180</name>
</gene>
<keyword evidence="1" id="KW-0812">Transmembrane</keyword>
<evidence type="ECO:0000313" key="3">
    <source>
        <dbReference type="Proteomes" id="UP000515708"/>
    </source>
</evidence>
<evidence type="ECO:0000256" key="1">
    <source>
        <dbReference type="SAM" id="Phobius"/>
    </source>
</evidence>
<dbReference type="AlphaFoldDB" id="A0A7D7WBN8"/>
<feature type="transmembrane region" description="Helical" evidence="1">
    <location>
        <begin position="118"/>
        <end position="138"/>
    </location>
</feature>
<evidence type="ECO:0008006" key="4">
    <source>
        <dbReference type="Google" id="ProtNLM"/>
    </source>
</evidence>
<dbReference type="EMBL" id="CP043732">
    <property type="protein sequence ID" value="QMU96319.1"/>
    <property type="molecule type" value="Genomic_DNA"/>
</dbReference>
<protein>
    <recommendedName>
        <fullName evidence="4">DUF2975 domain-containing protein</fullName>
    </recommendedName>
</protein>
<feature type="transmembrane region" description="Helical" evidence="1">
    <location>
        <begin position="159"/>
        <end position="185"/>
    </location>
</feature>
<keyword evidence="1" id="KW-0472">Membrane</keyword>
<feature type="transmembrane region" description="Helical" evidence="1">
    <location>
        <begin position="12"/>
        <end position="31"/>
    </location>
</feature>
<feature type="transmembrane region" description="Helical" evidence="1">
    <location>
        <begin position="205"/>
        <end position="225"/>
    </location>
</feature>
<dbReference type="Proteomes" id="UP000515708">
    <property type="component" value="Chromosome"/>
</dbReference>
<evidence type="ECO:0000313" key="2">
    <source>
        <dbReference type="EMBL" id="QMU96319.1"/>
    </source>
</evidence>
<keyword evidence="1" id="KW-1133">Transmembrane helix</keyword>
<organism evidence="2 3">
    <name type="scientific">Microbacterium esteraromaticum</name>
    <dbReference type="NCBI Taxonomy" id="57043"/>
    <lineage>
        <taxon>Bacteria</taxon>
        <taxon>Bacillati</taxon>
        <taxon>Actinomycetota</taxon>
        <taxon>Actinomycetes</taxon>
        <taxon>Micrococcales</taxon>
        <taxon>Microbacteriaceae</taxon>
        <taxon>Microbacterium</taxon>
    </lineage>
</organism>